<accession>A0A1R1PRY1</accession>
<sequence length="109" mass="12264">MPVSGIFDEWVLDYLGPFPISLSGNRYILVGVERLSHFPVAFPSPDITGISTVRHLKNLVAIFGIPAACRVDNATSFQNEKVRDMCSKYSVKLEFNYRINPNGWDSLNE</sequence>
<keyword evidence="3" id="KW-1185">Reference proteome</keyword>
<evidence type="ECO:0000313" key="2">
    <source>
        <dbReference type="EMBL" id="OMH83689.1"/>
    </source>
</evidence>
<dbReference type="Gene3D" id="3.30.420.10">
    <property type="entry name" value="Ribonuclease H-like superfamily/Ribonuclease H"/>
    <property type="match status" value="1"/>
</dbReference>
<dbReference type="Proteomes" id="UP000188320">
    <property type="component" value="Unassembled WGS sequence"/>
</dbReference>
<dbReference type="Pfam" id="PF00665">
    <property type="entry name" value="rve"/>
    <property type="match status" value="1"/>
</dbReference>
<dbReference type="EMBL" id="LSSK01000331">
    <property type="protein sequence ID" value="OMH83689.1"/>
    <property type="molecule type" value="Genomic_DNA"/>
</dbReference>
<proteinExistence type="predicted"/>
<comment type="caution">
    <text evidence="2">The sequence shown here is derived from an EMBL/GenBank/DDBJ whole genome shotgun (WGS) entry which is preliminary data.</text>
</comment>
<dbReference type="GO" id="GO:0015074">
    <property type="term" value="P:DNA integration"/>
    <property type="evidence" value="ECO:0007669"/>
    <property type="project" value="InterPro"/>
</dbReference>
<dbReference type="InterPro" id="IPR036397">
    <property type="entry name" value="RNaseH_sf"/>
</dbReference>
<dbReference type="PROSITE" id="PS50994">
    <property type="entry name" value="INTEGRASE"/>
    <property type="match status" value="1"/>
</dbReference>
<dbReference type="GO" id="GO:0003676">
    <property type="term" value="F:nucleic acid binding"/>
    <property type="evidence" value="ECO:0007669"/>
    <property type="project" value="InterPro"/>
</dbReference>
<gene>
    <name evidence="2" type="ORF">AX774_g2799</name>
</gene>
<dbReference type="InterPro" id="IPR001584">
    <property type="entry name" value="Integrase_cat-core"/>
</dbReference>
<feature type="domain" description="Integrase catalytic" evidence="1">
    <location>
        <begin position="1"/>
        <end position="109"/>
    </location>
</feature>
<dbReference type="InterPro" id="IPR012337">
    <property type="entry name" value="RNaseH-like_sf"/>
</dbReference>
<organism evidence="2 3">
    <name type="scientific">Zancudomyces culisetae</name>
    <name type="common">Gut fungus</name>
    <name type="synonym">Smittium culisetae</name>
    <dbReference type="NCBI Taxonomy" id="1213189"/>
    <lineage>
        <taxon>Eukaryota</taxon>
        <taxon>Fungi</taxon>
        <taxon>Fungi incertae sedis</taxon>
        <taxon>Zoopagomycota</taxon>
        <taxon>Kickxellomycotina</taxon>
        <taxon>Harpellomycetes</taxon>
        <taxon>Harpellales</taxon>
        <taxon>Legeriomycetaceae</taxon>
        <taxon>Zancudomyces</taxon>
    </lineage>
</organism>
<dbReference type="AlphaFoldDB" id="A0A1R1PRY1"/>
<dbReference type="OrthoDB" id="2430298at2759"/>
<evidence type="ECO:0000259" key="1">
    <source>
        <dbReference type="PROSITE" id="PS50994"/>
    </source>
</evidence>
<evidence type="ECO:0000313" key="3">
    <source>
        <dbReference type="Proteomes" id="UP000188320"/>
    </source>
</evidence>
<reference evidence="3" key="1">
    <citation type="submission" date="2017-01" db="EMBL/GenBank/DDBJ databases">
        <authorList>
            <person name="Wang Y."/>
            <person name="White M."/>
            <person name="Kvist S."/>
            <person name="Moncalvo J.-M."/>
        </authorList>
    </citation>
    <scope>NUCLEOTIDE SEQUENCE [LARGE SCALE GENOMIC DNA]</scope>
    <source>
        <strain evidence="3">COL-18-3</strain>
    </source>
</reference>
<name>A0A1R1PRY1_ZANCU</name>
<protein>
    <submittedName>
        <fullName evidence="2">Pro-Pol polyprotein</fullName>
    </submittedName>
</protein>
<dbReference type="SUPFAM" id="SSF53098">
    <property type="entry name" value="Ribonuclease H-like"/>
    <property type="match status" value="1"/>
</dbReference>
<dbReference type="GO" id="GO:0005634">
    <property type="term" value="C:nucleus"/>
    <property type="evidence" value="ECO:0007669"/>
    <property type="project" value="UniProtKB-ARBA"/>
</dbReference>